<dbReference type="InterPro" id="IPR029063">
    <property type="entry name" value="SAM-dependent_MTases_sf"/>
</dbReference>
<dbReference type="GO" id="GO:0008757">
    <property type="term" value="F:S-adenosylmethionine-dependent methyltransferase activity"/>
    <property type="evidence" value="ECO:0007669"/>
    <property type="project" value="InterPro"/>
</dbReference>
<dbReference type="SUPFAM" id="SSF53335">
    <property type="entry name" value="S-adenosyl-L-methionine-dependent methyltransferases"/>
    <property type="match status" value="1"/>
</dbReference>
<accession>A0A4S4EPY4</accession>
<evidence type="ECO:0000256" key="2">
    <source>
        <dbReference type="ARBA" id="ARBA00022603"/>
    </source>
</evidence>
<keyword evidence="3" id="KW-0808">Transferase</keyword>
<protein>
    <recommendedName>
        <fullName evidence="5">Methyltransferase type 11 domain-containing protein</fullName>
    </recommendedName>
</protein>
<gene>
    <name evidence="6" type="ORF">TEA_017140</name>
</gene>
<proteinExistence type="inferred from homology"/>
<evidence type="ECO:0000256" key="1">
    <source>
        <dbReference type="ARBA" id="ARBA00008361"/>
    </source>
</evidence>
<feature type="region of interest" description="Disordered" evidence="4">
    <location>
        <begin position="97"/>
        <end position="122"/>
    </location>
</feature>
<dbReference type="Gene3D" id="3.40.50.150">
    <property type="entry name" value="Vaccinia Virus protein VP39"/>
    <property type="match status" value="1"/>
</dbReference>
<comment type="caution">
    <text evidence="6">The sequence shown here is derived from an EMBL/GenBank/DDBJ whole genome shotgun (WGS) entry which is preliminary data.</text>
</comment>
<feature type="domain" description="Methyltransferase type 11" evidence="5">
    <location>
        <begin position="192"/>
        <end position="269"/>
    </location>
</feature>
<organism evidence="6 7">
    <name type="scientific">Camellia sinensis var. sinensis</name>
    <name type="common">China tea</name>
    <dbReference type="NCBI Taxonomy" id="542762"/>
    <lineage>
        <taxon>Eukaryota</taxon>
        <taxon>Viridiplantae</taxon>
        <taxon>Streptophyta</taxon>
        <taxon>Embryophyta</taxon>
        <taxon>Tracheophyta</taxon>
        <taxon>Spermatophyta</taxon>
        <taxon>Magnoliopsida</taxon>
        <taxon>eudicotyledons</taxon>
        <taxon>Gunneridae</taxon>
        <taxon>Pentapetalae</taxon>
        <taxon>asterids</taxon>
        <taxon>Ericales</taxon>
        <taxon>Theaceae</taxon>
        <taxon>Camellia</taxon>
    </lineage>
</organism>
<keyword evidence="2" id="KW-0489">Methyltransferase</keyword>
<dbReference type="InterPro" id="IPR013216">
    <property type="entry name" value="Methyltransf_11"/>
</dbReference>
<evidence type="ECO:0000256" key="4">
    <source>
        <dbReference type="SAM" id="MobiDB-lite"/>
    </source>
</evidence>
<dbReference type="PANTHER" id="PTHR12176:SF79">
    <property type="entry name" value="METHYLTRANSFERASE TYPE 11 DOMAIN-CONTAINING PROTEIN"/>
    <property type="match status" value="1"/>
</dbReference>
<evidence type="ECO:0000256" key="3">
    <source>
        <dbReference type="ARBA" id="ARBA00022679"/>
    </source>
</evidence>
<dbReference type="GO" id="GO:0009820">
    <property type="term" value="P:alkaloid metabolic process"/>
    <property type="evidence" value="ECO:0007669"/>
    <property type="project" value="UniProtKB-KW"/>
</dbReference>
<dbReference type="AlphaFoldDB" id="A0A4S4EPY4"/>
<name>A0A4S4EPY4_CAMSN</name>
<comment type="similarity">
    <text evidence="1">Belongs to the methyltransferase superfamily.</text>
</comment>
<dbReference type="EMBL" id="SDRB02003184">
    <property type="protein sequence ID" value="THG18196.1"/>
    <property type="molecule type" value="Genomic_DNA"/>
</dbReference>
<keyword evidence="7" id="KW-1185">Reference proteome</keyword>
<sequence length="358" mass="39648">MLTWYFRINKNNSHEVNVVDLIHIDQLDDGSRTAEMGLKGELREKLPVVLFDEGLREKDSQCHHASMCFTSTASATGSTPTPLAHSVDPPLIPTHRHPPSSATHRMVIPPLPTTTTTDGGRIHNKRINHKKQKSVMAQVSQIMVIHEENNHGGANIYASYRISHVLVVVITISVVHAQGKAHGVEFGWALQSFSEGMTDDGYGDVVNIDISSVVIEAMQKKYTDIKMDARDMSAFQTGSFDAVIDKGTLDSLLQLMTNYRVLKDKGVYILITYGVPISRLRLLRDSCSWTIKLHVIDKLMSEGGSGHQKWELTSPIPLDDGGSSVEAALGKNPDVHYIYVCIKENSLRPSLDHETAMD</sequence>
<dbReference type="STRING" id="542762.A0A4S4EPY4"/>
<reference evidence="6 7" key="1">
    <citation type="journal article" date="2018" name="Proc. Natl. Acad. Sci. U.S.A.">
        <title>Draft genome sequence of Camellia sinensis var. sinensis provides insights into the evolution of the tea genome and tea quality.</title>
        <authorList>
            <person name="Wei C."/>
            <person name="Yang H."/>
            <person name="Wang S."/>
            <person name="Zhao J."/>
            <person name="Liu C."/>
            <person name="Gao L."/>
            <person name="Xia E."/>
            <person name="Lu Y."/>
            <person name="Tai Y."/>
            <person name="She G."/>
            <person name="Sun J."/>
            <person name="Cao H."/>
            <person name="Tong W."/>
            <person name="Gao Q."/>
            <person name="Li Y."/>
            <person name="Deng W."/>
            <person name="Jiang X."/>
            <person name="Wang W."/>
            <person name="Chen Q."/>
            <person name="Zhang S."/>
            <person name="Li H."/>
            <person name="Wu J."/>
            <person name="Wang P."/>
            <person name="Li P."/>
            <person name="Shi C."/>
            <person name="Zheng F."/>
            <person name="Jian J."/>
            <person name="Huang B."/>
            <person name="Shan D."/>
            <person name="Shi M."/>
            <person name="Fang C."/>
            <person name="Yue Y."/>
            <person name="Li F."/>
            <person name="Li D."/>
            <person name="Wei S."/>
            <person name="Han B."/>
            <person name="Jiang C."/>
            <person name="Yin Y."/>
            <person name="Xia T."/>
            <person name="Zhang Z."/>
            <person name="Bennetzen J.L."/>
            <person name="Zhao S."/>
            <person name="Wan X."/>
        </authorList>
    </citation>
    <scope>NUCLEOTIDE SEQUENCE [LARGE SCALE GENOMIC DNA]</scope>
    <source>
        <strain evidence="7">cv. Shuchazao</strain>
        <tissue evidence="6">Leaf</tissue>
    </source>
</reference>
<dbReference type="CDD" id="cd02440">
    <property type="entry name" value="AdoMet_MTases"/>
    <property type="match status" value="1"/>
</dbReference>
<evidence type="ECO:0000313" key="6">
    <source>
        <dbReference type="EMBL" id="THG18196.1"/>
    </source>
</evidence>
<dbReference type="PANTHER" id="PTHR12176">
    <property type="entry name" value="SAM-DEPENDENT METHYLTRANSFERASE SUPERFAMILY PROTEIN"/>
    <property type="match status" value="1"/>
</dbReference>
<evidence type="ECO:0000313" key="7">
    <source>
        <dbReference type="Proteomes" id="UP000306102"/>
    </source>
</evidence>
<dbReference type="GO" id="GO:0032259">
    <property type="term" value="P:methylation"/>
    <property type="evidence" value="ECO:0007669"/>
    <property type="project" value="UniProtKB-KW"/>
</dbReference>
<evidence type="ECO:0000259" key="5">
    <source>
        <dbReference type="Pfam" id="PF08241"/>
    </source>
</evidence>
<dbReference type="InterPro" id="IPR051419">
    <property type="entry name" value="Lys/N-term_MeTrsfase_sf"/>
</dbReference>
<dbReference type="Proteomes" id="UP000306102">
    <property type="component" value="Unassembled WGS sequence"/>
</dbReference>
<dbReference type="Pfam" id="PF08241">
    <property type="entry name" value="Methyltransf_11"/>
    <property type="match status" value="1"/>
</dbReference>